<protein>
    <submittedName>
        <fullName evidence="1">Uncharacterized protein</fullName>
    </submittedName>
</protein>
<dbReference type="Proteomes" id="UP001638806">
    <property type="component" value="Unassembled WGS sequence"/>
</dbReference>
<dbReference type="EMBL" id="JBGNUJ010000008">
    <property type="protein sequence ID" value="KAL3956784.1"/>
    <property type="molecule type" value="Genomic_DNA"/>
</dbReference>
<proteinExistence type="predicted"/>
<keyword evidence="2" id="KW-1185">Reference proteome</keyword>
<organism evidence="1 2">
    <name type="scientific">Purpureocillium lilacinum</name>
    <name type="common">Paecilomyces lilacinus</name>
    <dbReference type="NCBI Taxonomy" id="33203"/>
    <lineage>
        <taxon>Eukaryota</taxon>
        <taxon>Fungi</taxon>
        <taxon>Dikarya</taxon>
        <taxon>Ascomycota</taxon>
        <taxon>Pezizomycotina</taxon>
        <taxon>Sordariomycetes</taxon>
        <taxon>Hypocreomycetidae</taxon>
        <taxon>Hypocreales</taxon>
        <taxon>Ophiocordycipitaceae</taxon>
        <taxon>Purpureocillium</taxon>
    </lineage>
</organism>
<gene>
    <name evidence="1" type="ORF">ACCO45_009630</name>
</gene>
<sequence length="520" mass="57905">MRSYHEGPYGPDCLYRWWLNRPWEELAIGLAKRGCHITIFARRPQQLEDARTAVLAARKHEKQEVTVQSLDLTDAAKTHEAFKSQPRLPDVLYCVAGGTTNELGFLVDLSADDVQRCMTNNYLTSAFPAQAMLKLWTEDDKQSGSPSPGRAQRLRKRKIVFVSSAAAFVAFPGYVAYTPAKCAVRALADVLRTELMRYSGPTSQEQAHADEESRGTEAPTSELAKKLHSANHVAEYIAAAVDRGQYVICSEYEAALLFGAMVGLSPKRAWASPTRSFRCLPSWLGRCCGAGWMPSTPNLEYPFPPTTRPEAHRSLDITSHDRADRGQMSDADSQSGDVKREQDISEPPTEDCDQHGDETAHEATSTESNHAGALAQAVADYTERLQDSFELYLRQATEDGVLQMRPDNRPYSVRVGRTAAGDLTMHVDGVINPNFFDSLSESTKESLRLLRNLPLDTFLDTSSDPADNTFLEELTPIIDVLVVMELFEEYNSVVWALPQHPPLVILFPDVEKHLEEVLDT</sequence>
<accession>A0ACC4DLR0</accession>
<comment type="caution">
    <text evidence="1">The sequence shown here is derived from an EMBL/GenBank/DDBJ whole genome shotgun (WGS) entry which is preliminary data.</text>
</comment>
<name>A0ACC4DLR0_PURLI</name>
<reference evidence="1" key="1">
    <citation type="submission" date="2024-12" db="EMBL/GenBank/DDBJ databases">
        <title>Comparative genomics and development of molecular markers within Purpureocillium lilacinum and among Purpureocillium species.</title>
        <authorList>
            <person name="Yeh Z.-Y."/>
            <person name="Ni N.-T."/>
            <person name="Lo P.-H."/>
            <person name="Mushyakhwo K."/>
            <person name="Lin C.-F."/>
            <person name="Nai Y.-S."/>
        </authorList>
    </citation>
    <scope>NUCLEOTIDE SEQUENCE</scope>
    <source>
        <strain evidence="1">NCHU-NPUST-175</strain>
    </source>
</reference>
<evidence type="ECO:0000313" key="2">
    <source>
        <dbReference type="Proteomes" id="UP001638806"/>
    </source>
</evidence>
<evidence type="ECO:0000313" key="1">
    <source>
        <dbReference type="EMBL" id="KAL3956784.1"/>
    </source>
</evidence>